<dbReference type="OrthoDB" id="3014656at2759"/>
<evidence type="ECO:0000313" key="1">
    <source>
        <dbReference type="EMBL" id="KAF2121646.1"/>
    </source>
</evidence>
<sequence length="157" mass="17344">MVNITTAAKAVAAGYALAISHGANYSIPLSTVADEVSTYFLPNYTSFTLGTINPLQNQSGIAAGFASLYELWRQEDQPGTKVHITKTKVRAVSDQSALCWLTYTIHPTNGMEKWSWTNVYGFRMVENGTGARRAGGWEFVIGDQEHQEYAKRFPETS</sequence>
<reference evidence="1" key="1">
    <citation type="journal article" date="2020" name="Stud. Mycol.">
        <title>101 Dothideomycetes genomes: a test case for predicting lifestyles and emergence of pathogens.</title>
        <authorList>
            <person name="Haridas S."/>
            <person name="Albert R."/>
            <person name="Binder M."/>
            <person name="Bloem J."/>
            <person name="Labutti K."/>
            <person name="Salamov A."/>
            <person name="Andreopoulos B."/>
            <person name="Baker S."/>
            <person name="Barry K."/>
            <person name="Bills G."/>
            <person name="Bluhm B."/>
            <person name="Cannon C."/>
            <person name="Castanera R."/>
            <person name="Culley D."/>
            <person name="Daum C."/>
            <person name="Ezra D."/>
            <person name="Gonzalez J."/>
            <person name="Henrissat B."/>
            <person name="Kuo A."/>
            <person name="Liang C."/>
            <person name="Lipzen A."/>
            <person name="Lutzoni F."/>
            <person name="Magnuson J."/>
            <person name="Mondo S."/>
            <person name="Nolan M."/>
            <person name="Ohm R."/>
            <person name="Pangilinan J."/>
            <person name="Park H.-J."/>
            <person name="Ramirez L."/>
            <person name="Alfaro M."/>
            <person name="Sun H."/>
            <person name="Tritt A."/>
            <person name="Yoshinaga Y."/>
            <person name="Zwiers L.-H."/>
            <person name="Turgeon B."/>
            <person name="Goodwin S."/>
            <person name="Spatafora J."/>
            <person name="Crous P."/>
            <person name="Grigoriev I."/>
        </authorList>
    </citation>
    <scope>NUCLEOTIDE SEQUENCE</scope>
    <source>
        <strain evidence="1">CBS 627.86</strain>
    </source>
</reference>
<accession>A0A6A5ZQW9</accession>
<evidence type="ECO:0000313" key="2">
    <source>
        <dbReference type="Proteomes" id="UP000799770"/>
    </source>
</evidence>
<gene>
    <name evidence="1" type="ORF">BDV96DRAFT_564667</name>
</gene>
<evidence type="ECO:0008006" key="3">
    <source>
        <dbReference type="Google" id="ProtNLM"/>
    </source>
</evidence>
<name>A0A6A5ZQW9_9PLEO</name>
<organism evidence="1 2">
    <name type="scientific">Lophiotrema nucula</name>
    <dbReference type="NCBI Taxonomy" id="690887"/>
    <lineage>
        <taxon>Eukaryota</taxon>
        <taxon>Fungi</taxon>
        <taxon>Dikarya</taxon>
        <taxon>Ascomycota</taxon>
        <taxon>Pezizomycotina</taxon>
        <taxon>Dothideomycetes</taxon>
        <taxon>Pleosporomycetidae</taxon>
        <taxon>Pleosporales</taxon>
        <taxon>Lophiotremataceae</taxon>
        <taxon>Lophiotrema</taxon>
    </lineage>
</organism>
<keyword evidence="2" id="KW-1185">Reference proteome</keyword>
<dbReference type="AlphaFoldDB" id="A0A6A5ZQW9"/>
<dbReference type="Proteomes" id="UP000799770">
    <property type="component" value="Unassembled WGS sequence"/>
</dbReference>
<proteinExistence type="predicted"/>
<dbReference type="EMBL" id="ML977312">
    <property type="protein sequence ID" value="KAF2121646.1"/>
    <property type="molecule type" value="Genomic_DNA"/>
</dbReference>
<protein>
    <recommendedName>
        <fullName evidence="3">SnoaL-like domain-containing protein</fullName>
    </recommendedName>
</protein>